<dbReference type="InterPro" id="IPR055346">
    <property type="entry name" value="Fe-S_cluster_assembly_SufBD"/>
</dbReference>
<dbReference type="SUPFAM" id="SSF101960">
    <property type="entry name" value="Stabilizer of iron transporter SufD"/>
    <property type="match status" value="1"/>
</dbReference>
<sequence>MVKSTNTAQEVTGLNPVEVTTKMELKEKLISSFMAFEERVDVTADLHDIRTSAIKNFENKGFPTKKEEAWKYTSLNSVLKNDFSVFPKSDNAIEFADVKKYFLHEIDTYKVVFIDGVFSSFLSATTHDGIDVCLMSSALTKPKYKMVIDEYFNKVASKDESLTCLNTAFALEGAYINIPKSKVVEKPIEIINFSTGTEAALLVQPRNLIIVGENAHVQIIERHQSLNENPVLTNSVTEIFAKKRAIVDYYKIQNDNLEASLVDNTYIAQKEQSHVSVHTFSFGGNITRNNLNFYHQGERIDSTLKGITIIEGKQHVDHHTLVQHATPNCESHQNYKGIFDERSTGVFNGKIYVEREAQKTDAFQQNNNILLSDKATINAKPQLEIFADDVKCSHGCTIGQLDDKAMFYMQSRGIPKKEAKALLMYAFSNEVIESIKIPELKQRITKIIAMKLGVNMGFDL</sequence>
<dbReference type="InterPro" id="IPR011542">
    <property type="entry name" value="SUF_FeS_clus_asmbl_SufD"/>
</dbReference>
<protein>
    <submittedName>
        <fullName evidence="4">Fe-S cluster assembly protein SufD</fullName>
    </submittedName>
</protein>
<dbReference type="InterPro" id="IPR000825">
    <property type="entry name" value="SUF_FeS_clus_asmbl_SufBD_core"/>
</dbReference>
<gene>
    <name evidence="4" type="ORF">SAMN04487935_0708</name>
</gene>
<evidence type="ECO:0000313" key="4">
    <source>
        <dbReference type="EMBL" id="SDJ32988.1"/>
    </source>
</evidence>
<dbReference type="AlphaFoldDB" id="A0A1G8SUR9"/>
<dbReference type="PANTHER" id="PTHR43575">
    <property type="entry name" value="PROTEIN ABCI7, CHLOROPLASTIC"/>
    <property type="match status" value="1"/>
</dbReference>
<comment type="similarity">
    <text evidence="1">Belongs to the iron-sulfur cluster assembly SufBD family.</text>
</comment>
<feature type="domain" description="SUF system FeS cluster assembly SufBD N-terminal" evidence="3">
    <location>
        <begin position="29"/>
        <end position="190"/>
    </location>
</feature>
<feature type="domain" description="SUF system FeS cluster assembly SufBD core" evidence="2">
    <location>
        <begin position="199"/>
        <end position="427"/>
    </location>
</feature>
<dbReference type="InterPro" id="IPR037284">
    <property type="entry name" value="SUF_FeS_clus_asmbl_SufBD_sf"/>
</dbReference>
<dbReference type="Pfam" id="PF19295">
    <property type="entry name" value="SufBD_N"/>
    <property type="match status" value="1"/>
</dbReference>
<evidence type="ECO:0000313" key="5">
    <source>
        <dbReference type="Proteomes" id="UP000199580"/>
    </source>
</evidence>
<organism evidence="4 5">
    <name type="scientific">Flavobacterium noncentrifugens</name>
    <dbReference type="NCBI Taxonomy" id="1128970"/>
    <lineage>
        <taxon>Bacteria</taxon>
        <taxon>Pseudomonadati</taxon>
        <taxon>Bacteroidota</taxon>
        <taxon>Flavobacteriia</taxon>
        <taxon>Flavobacteriales</taxon>
        <taxon>Flavobacteriaceae</taxon>
        <taxon>Flavobacterium</taxon>
    </lineage>
</organism>
<dbReference type="NCBIfam" id="TIGR01981">
    <property type="entry name" value="sufD"/>
    <property type="match status" value="1"/>
</dbReference>
<proteinExistence type="inferred from homology"/>
<reference evidence="4 5" key="1">
    <citation type="submission" date="2016-10" db="EMBL/GenBank/DDBJ databases">
        <authorList>
            <person name="de Groot N.N."/>
        </authorList>
    </citation>
    <scope>NUCLEOTIDE SEQUENCE [LARGE SCALE GENOMIC DNA]</scope>
    <source>
        <strain evidence="4 5">CGMCC 1.10076</strain>
    </source>
</reference>
<dbReference type="InterPro" id="IPR045595">
    <property type="entry name" value="SufBD_N"/>
</dbReference>
<dbReference type="Proteomes" id="UP000199580">
    <property type="component" value="Unassembled WGS sequence"/>
</dbReference>
<name>A0A1G8SUR9_9FLAO</name>
<evidence type="ECO:0000259" key="2">
    <source>
        <dbReference type="Pfam" id="PF01458"/>
    </source>
</evidence>
<dbReference type="Pfam" id="PF01458">
    <property type="entry name" value="SUFBD_core"/>
    <property type="match status" value="1"/>
</dbReference>
<dbReference type="GO" id="GO:0016226">
    <property type="term" value="P:iron-sulfur cluster assembly"/>
    <property type="evidence" value="ECO:0007669"/>
    <property type="project" value="InterPro"/>
</dbReference>
<dbReference type="EMBL" id="FNEZ01000001">
    <property type="protein sequence ID" value="SDJ32988.1"/>
    <property type="molecule type" value="Genomic_DNA"/>
</dbReference>
<keyword evidence="5" id="KW-1185">Reference proteome</keyword>
<evidence type="ECO:0000259" key="3">
    <source>
        <dbReference type="Pfam" id="PF19295"/>
    </source>
</evidence>
<dbReference type="PANTHER" id="PTHR43575:SF1">
    <property type="entry name" value="PROTEIN ABCI7, CHLOROPLASTIC"/>
    <property type="match status" value="1"/>
</dbReference>
<evidence type="ECO:0000256" key="1">
    <source>
        <dbReference type="ARBA" id="ARBA00043967"/>
    </source>
</evidence>
<dbReference type="STRING" id="1128970.SAMN04487935_0708"/>
<accession>A0A1G8SUR9</accession>